<evidence type="ECO:0000256" key="3">
    <source>
        <dbReference type="ARBA" id="ARBA00012584"/>
    </source>
</evidence>
<evidence type="ECO:0000256" key="5">
    <source>
        <dbReference type="ARBA" id="ARBA00022490"/>
    </source>
</evidence>
<dbReference type="InterPro" id="IPR005145">
    <property type="entry name" value="Sua5_C"/>
</dbReference>
<dbReference type="GO" id="GO:0005524">
    <property type="term" value="F:ATP binding"/>
    <property type="evidence" value="ECO:0007669"/>
    <property type="project" value="UniProtKB-UniRule"/>
</dbReference>
<dbReference type="NCBIfam" id="TIGR00057">
    <property type="entry name" value="L-threonylcarbamoyladenylate synthase"/>
    <property type="match status" value="1"/>
</dbReference>
<comment type="catalytic activity">
    <reaction evidence="12 13">
        <text>L-threonine + hydrogencarbonate + ATP = L-threonylcarbamoyladenylate + diphosphate + H2O</text>
        <dbReference type="Rhea" id="RHEA:36407"/>
        <dbReference type="ChEBI" id="CHEBI:15377"/>
        <dbReference type="ChEBI" id="CHEBI:17544"/>
        <dbReference type="ChEBI" id="CHEBI:30616"/>
        <dbReference type="ChEBI" id="CHEBI:33019"/>
        <dbReference type="ChEBI" id="CHEBI:57926"/>
        <dbReference type="ChEBI" id="CHEBI:73682"/>
        <dbReference type="EC" id="2.7.7.87"/>
    </reaction>
</comment>
<evidence type="ECO:0000256" key="4">
    <source>
        <dbReference type="ARBA" id="ARBA00015492"/>
    </source>
</evidence>
<dbReference type="EMBL" id="SEWY01000001">
    <property type="protein sequence ID" value="TBH75178.1"/>
    <property type="molecule type" value="Genomic_DNA"/>
</dbReference>
<feature type="binding site" evidence="14">
    <location>
        <position position="57"/>
    </location>
    <ligand>
        <name>L-threonine</name>
        <dbReference type="ChEBI" id="CHEBI:57926"/>
    </ligand>
</feature>
<feature type="binding site" evidence="14">
    <location>
        <position position="48"/>
    </location>
    <ligand>
        <name>ATP</name>
        <dbReference type="ChEBI" id="CHEBI:30616"/>
    </ligand>
</feature>
<dbReference type="EC" id="2.7.7.87" evidence="3 13"/>
<comment type="caution">
    <text evidence="16">The sequence shown here is derived from an EMBL/GenBank/DDBJ whole genome shotgun (WGS) entry which is preliminary data.</text>
</comment>
<feature type="binding site" evidence="14">
    <location>
        <position position="183"/>
    </location>
    <ligand>
        <name>ATP</name>
        <dbReference type="ChEBI" id="CHEBI:30616"/>
    </ligand>
</feature>
<keyword evidence="8 13" id="KW-0548">Nucleotidyltransferase</keyword>
<comment type="similarity">
    <text evidence="2 13">Belongs to the SUA5 family.</text>
</comment>
<dbReference type="InterPro" id="IPR010923">
    <property type="entry name" value="T(6)A37_SUA5"/>
</dbReference>
<comment type="subcellular location">
    <subcellularLocation>
        <location evidence="1 13">Cytoplasm</location>
    </subcellularLocation>
</comment>
<organism evidence="16 17">
    <name type="scientific">Aquirufa antheringensis</name>
    <dbReference type="NCBI Taxonomy" id="2516559"/>
    <lineage>
        <taxon>Bacteria</taxon>
        <taxon>Pseudomonadati</taxon>
        <taxon>Bacteroidota</taxon>
        <taxon>Cytophagia</taxon>
        <taxon>Cytophagales</taxon>
        <taxon>Flectobacillaceae</taxon>
        <taxon>Aquirufa</taxon>
    </lineage>
</organism>
<protein>
    <recommendedName>
        <fullName evidence="4 13">Threonylcarbamoyl-AMP synthase</fullName>
        <shortName evidence="13">TC-AMP synthase</shortName>
        <ecNumber evidence="3 13">2.7.7.87</ecNumber>
    </recommendedName>
    <alternativeName>
        <fullName evidence="11 13">L-threonylcarbamoyladenylate synthase</fullName>
    </alternativeName>
</protein>
<dbReference type="Gene3D" id="3.40.50.11030">
    <property type="entry name" value="Threonylcarbamoyl-AMP synthase, C-terminal domain"/>
    <property type="match status" value="1"/>
</dbReference>
<dbReference type="Pfam" id="PF03481">
    <property type="entry name" value="Sua5_C"/>
    <property type="match status" value="1"/>
</dbReference>
<feature type="binding site" evidence="14">
    <location>
        <position position="52"/>
    </location>
    <ligand>
        <name>ATP</name>
        <dbReference type="ChEBI" id="CHEBI:30616"/>
    </ligand>
</feature>
<dbReference type="PANTHER" id="PTHR17490:SF16">
    <property type="entry name" value="THREONYLCARBAMOYL-AMP SYNTHASE"/>
    <property type="match status" value="1"/>
</dbReference>
<gene>
    <name evidence="16" type="ORF">EWU20_00985</name>
</gene>
<feature type="binding site" evidence="14">
    <location>
        <position position="111"/>
    </location>
    <ligand>
        <name>L-threonine</name>
        <dbReference type="ChEBI" id="CHEBI:57926"/>
    </ligand>
</feature>
<evidence type="ECO:0000256" key="7">
    <source>
        <dbReference type="ARBA" id="ARBA00022694"/>
    </source>
</evidence>
<feature type="binding site" evidence="14">
    <location>
        <position position="107"/>
    </location>
    <ligand>
        <name>ATP</name>
        <dbReference type="ChEBI" id="CHEBI:30616"/>
    </ligand>
</feature>
<dbReference type="SUPFAM" id="SSF55821">
    <property type="entry name" value="YrdC/RibB"/>
    <property type="match status" value="1"/>
</dbReference>
<keyword evidence="6 13" id="KW-0808">Transferase</keyword>
<sequence length="316" mass="34877">MITSDLSFVKDQLEKGEVVGIPTETVYGLAANIYDEQAIAKIFSTKGRPNTNPLIVHVKSMDQARTLVSYFPLKATLLAERFWPGPLTLILLKSDLISDAITAQQSTVAIRMPNHSATLHLLESLDFPLAAPSANPYNRISPTCAAHVEDYFPQISILEGGNCEAGVESTILSFDGDEVVLLRHGAISIEQIEEVVGRILDRTSSESLHLAPGRSKKHYSPLCELIISYEPLFMLSAVQQKKVAILWFKEVKIDSPKVAINHILSPSGNFKEAAANMYDALHQLEKSGVELIIVERLPNYNLGRTINDRFERAAAK</sequence>
<feature type="binding site" evidence="14">
    <location>
        <position position="131"/>
    </location>
    <ligand>
        <name>L-threonine</name>
        <dbReference type="ChEBI" id="CHEBI:57926"/>
    </ligand>
</feature>
<dbReference type="InterPro" id="IPR017945">
    <property type="entry name" value="DHBP_synth_RibB-like_a/b_dom"/>
</dbReference>
<evidence type="ECO:0000256" key="6">
    <source>
        <dbReference type="ARBA" id="ARBA00022679"/>
    </source>
</evidence>
<dbReference type="OrthoDB" id="9814580at2"/>
<evidence type="ECO:0000256" key="12">
    <source>
        <dbReference type="ARBA" id="ARBA00048366"/>
    </source>
</evidence>
<dbReference type="GO" id="GO:0006450">
    <property type="term" value="P:regulation of translational fidelity"/>
    <property type="evidence" value="ECO:0007669"/>
    <property type="project" value="TreeGrafter"/>
</dbReference>
<evidence type="ECO:0000256" key="1">
    <source>
        <dbReference type="ARBA" id="ARBA00004496"/>
    </source>
</evidence>
<feature type="binding site" evidence="14">
    <location>
        <position position="141"/>
    </location>
    <ligand>
        <name>ATP</name>
        <dbReference type="ChEBI" id="CHEBI:30616"/>
    </ligand>
</feature>
<keyword evidence="10 13" id="KW-0067">ATP-binding</keyword>
<dbReference type="Proteomes" id="UP000293583">
    <property type="component" value="Unassembled WGS sequence"/>
</dbReference>
<accession>A0A4Q9BIM0</accession>
<dbReference type="InterPro" id="IPR038385">
    <property type="entry name" value="Sua5/YwlC_C"/>
</dbReference>
<comment type="function">
    <text evidence="13">Required for the formation of a threonylcarbamoyl group on adenosine at position 37 (t(6)A37) in tRNAs that read codons beginning with adenine.</text>
</comment>
<dbReference type="GO" id="GO:0061710">
    <property type="term" value="F:L-threonylcarbamoyladenylate synthase"/>
    <property type="evidence" value="ECO:0007669"/>
    <property type="project" value="UniProtKB-EC"/>
</dbReference>
<evidence type="ECO:0000256" key="10">
    <source>
        <dbReference type="ARBA" id="ARBA00022840"/>
    </source>
</evidence>
<evidence type="ECO:0000256" key="13">
    <source>
        <dbReference type="PIRNR" id="PIRNR004930"/>
    </source>
</evidence>
<proteinExistence type="inferred from homology"/>
<dbReference type="GO" id="GO:0008033">
    <property type="term" value="P:tRNA processing"/>
    <property type="evidence" value="ECO:0007669"/>
    <property type="project" value="UniProtKB-KW"/>
</dbReference>
<dbReference type="Gene3D" id="3.90.870.10">
    <property type="entry name" value="DHBP synthase"/>
    <property type="match status" value="1"/>
</dbReference>
<dbReference type="InterPro" id="IPR050156">
    <property type="entry name" value="TC-AMP_synthase_SUA5"/>
</dbReference>
<feature type="binding site" evidence="14">
    <location>
        <position position="169"/>
    </location>
    <ligand>
        <name>L-threonine</name>
        <dbReference type="ChEBI" id="CHEBI:57926"/>
    </ligand>
</feature>
<dbReference type="PIRSF" id="PIRSF004930">
    <property type="entry name" value="Tln_factor_SUA5"/>
    <property type="match status" value="1"/>
</dbReference>
<dbReference type="GO" id="GO:0003725">
    <property type="term" value="F:double-stranded RNA binding"/>
    <property type="evidence" value="ECO:0007669"/>
    <property type="project" value="UniProtKB-UniRule"/>
</dbReference>
<evidence type="ECO:0000256" key="9">
    <source>
        <dbReference type="ARBA" id="ARBA00022741"/>
    </source>
</evidence>
<keyword evidence="5 13" id="KW-0963">Cytoplasm</keyword>
<name>A0A4Q9BIM0_9BACT</name>
<reference evidence="16 17" key="1">
    <citation type="submission" date="2019-02" db="EMBL/GenBank/DDBJ databases">
        <title>Genome of a new Bacteroidetes strain.</title>
        <authorList>
            <person name="Pitt A."/>
        </authorList>
    </citation>
    <scope>NUCLEOTIDE SEQUENCE [LARGE SCALE GENOMIC DNA]</scope>
    <source>
        <strain evidence="16 17">103A-SOEBACH</strain>
    </source>
</reference>
<dbReference type="AlphaFoldDB" id="A0A4Q9BIM0"/>
<keyword evidence="9 13" id="KW-0547">Nucleotide-binding</keyword>
<evidence type="ECO:0000313" key="16">
    <source>
        <dbReference type="EMBL" id="TBH75178.1"/>
    </source>
</evidence>
<dbReference type="PROSITE" id="PS51163">
    <property type="entry name" value="YRDC"/>
    <property type="match status" value="1"/>
</dbReference>
<dbReference type="Pfam" id="PF01300">
    <property type="entry name" value="Sua5_yciO_yrdC"/>
    <property type="match status" value="1"/>
</dbReference>
<evidence type="ECO:0000256" key="8">
    <source>
        <dbReference type="ARBA" id="ARBA00022695"/>
    </source>
</evidence>
<evidence type="ECO:0000256" key="14">
    <source>
        <dbReference type="PIRSR" id="PIRSR004930-1"/>
    </source>
</evidence>
<dbReference type="PANTHER" id="PTHR17490">
    <property type="entry name" value="SUA5"/>
    <property type="match status" value="1"/>
</dbReference>
<dbReference type="GO" id="GO:0005737">
    <property type="term" value="C:cytoplasm"/>
    <property type="evidence" value="ECO:0007669"/>
    <property type="project" value="UniProtKB-SubCell"/>
</dbReference>
<evidence type="ECO:0000313" key="17">
    <source>
        <dbReference type="Proteomes" id="UP000293583"/>
    </source>
</evidence>
<feature type="binding site" evidence="14">
    <location>
        <position position="25"/>
    </location>
    <ligand>
        <name>L-threonine</name>
        <dbReference type="ChEBI" id="CHEBI:57926"/>
    </ligand>
</feature>
<feature type="binding site" evidence="14">
    <location>
        <position position="133"/>
    </location>
    <ligand>
        <name>ATP</name>
        <dbReference type="ChEBI" id="CHEBI:30616"/>
    </ligand>
</feature>
<keyword evidence="7 13" id="KW-0819">tRNA processing</keyword>
<feature type="binding site" evidence="14">
    <location>
        <position position="219"/>
    </location>
    <ligand>
        <name>ATP</name>
        <dbReference type="ChEBI" id="CHEBI:30616"/>
    </ligand>
</feature>
<dbReference type="RefSeq" id="WP_130922371.1">
    <property type="nucleotide sequence ID" value="NZ_JAANOM010000002.1"/>
</dbReference>
<evidence type="ECO:0000259" key="15">
    <source>
        <dbReference type="PROSITE" id="PS51163"/>
    </source>
</evidence>
<dbReference type="InterPro" id="IPR006070">
    <property type="entry name" value="Sua5-like_dom"/>
</dbReference>
<dbReference type="GO" id="GO:0000049">
    <property type="term" value="F:tRNA binding"/>
    <property type="evidence" value="ECO:0007669"/>
    <property type="project" value="TreeGrafter"/>
</dbReference>
<evidence type="ECO:0000256" key="11">
    <source>
        <dbReference type="ARBA" id="ARBA00029774"/>
    </source>
</evidence>
<keyword evidence="17" id="KW-1185">Reference proteome</keyword>
<feature type="domain" description="YrdC-like" evidence="15">
    <location>
        <begin position="3"/>
        <end position="187"/>
    </location>
</feature>
<evidence type="ECO:0000256" key="2">
    <source>
        <dbReference type="ARBA" id="ARBA00007663"/>
    </source>
</evidence>